<dbReference type="AlphaFoldDB" id="A0A3N4K418"/>
<dbReference type="EMBL" id="ML120354">
    <property type="protein sequence ID" value="RPB05320.1"/>
    <property type="molecule type" value="Genomic_DNA"/>
</dbReference>
<evidence type="ECO:0000313" key="1">
    <source>
        <dbReference type="EMBL" id="RPB05320.1"/>
    </source>
</evidence>
<organism evidence="1 2">
    <name type="scientific">Choiromyces venosus 120613-1</name>
    <dbReference type="NCBI Taxonomy" id="1336337"/>
    <lineage>
        <taxon>Eukaryota</taxon>
        <taxon>Fungi</taxon>
        <taxon>Dikarya</taxon>
        <taxon>Ascomycota</taxon>
        <taxon>Pezizomycotina</taxon>
        <taxon>Pezizomycetes</taxon>
        <taxon>Pezizales</taxon>
        <taxon>Tuberaceae</taxon>
        <taxon>Choiromyces</taxon>
    </lineage>
</organism>
<dbReference type="InterPro" id="IPR036397">
    <property type="entry name" value="RNaseH_sf"/>
</dbReference>
<evidence type="ECO:0000313" key="2">
    <source>
        <dbReference type="Proteomes" id="UP000276215"/>
    </source>
</evidence>
<sequence length="116" mass="13390">MGVSQAEASCQTGVPHPTVNLWSKTCHSQHNHTCSGCPPENVWKILKQRIKAQAVFPGTIESMAKAIKEEWDKLIPKDWNKYIDSMSYRLQQVKDRKEMQTEFQDFFNHCILPSNL</sequence>
<gene>
    <name evidence="1" type="ORF">L873DRAFT_1798329</name>
</gene>
<proteinExistence type="predicted"/>
<dbReference type="STRING" id="1336337.A0A3N4K418"/>
<accession>A0A3N4K418</accession>
<name>A0A3N4K418_9PEZI</name>
<protein>
    <submittedName>
        <fullName evidence="1">Uncharacterized protein</fullName>
    </submittedName>
</protein>
<dbReference type="Gene3D" id="3.30.420.10">
    <property type="entry name" value="Ribonuclease H-like superfamily/Ribonuclease H"/>
    <property type="match status" value="1"/>
</dbReference>
<dbReference type="GO" id="GO:0003676">
    <property type="term" value="F:nucleic acid binding"/>
    <property type="evidence" value="ECO:0007669"/>
    <property type="project" value="InterPro"/>
</dbReference>
<dbReference type="Proteomes" id="UP000276215">
    <property type="component" value="Unassembled WGS sequence"/>
</dbReference>
<reference evidence="1 2" key="1">
    <citation type="journal article" date="2018" name="Nat. Ecol. Evol.">
        <title>Pezizomycetes genomes reveal the molecular basis of ectomycorrhizal truffle lifestyle.</title>
        <authorList>
            <person name="Murat C."/>
            <person name="Payen T."/>
            <person name="Noel B."/>
            <person name="Kuo A."/>
            <person name="Morin E."/>
            <person name="Chen J."/>
            <person name="Kohler A."/>
            <person name="Krizsan K."/>
            <person name="Balestrini R."/>
            <person name="Da Silva C."/>
            <person name="Montanini B."/>
            <person name="Hainaut M."/>
            <person name="Levati E."/>
            <person name="Barry K.W."/>
            <person name="Belfiori B."/>
            <person name="Cichocki N."/>
            <person name="Clum A."/>
            <person name="Dockter R.B."/>
            <person name="Fauchery L."/>
            <person name="Guy J."/>
            <person name="Iotti M."/>
            <person name="Le Tacon F."/>
            <person name="Lindquist E.A."/>
            <person name="Lipzen A."/>
            <person name="Malagnac F."/>
            <person name="Mello A."/>
            <person name="Molinier V."/>
            <person name="Miyauchi S."/>
            <person name="Poulain J."/>
            <person name="Riccioni C."/>
            <person name="Rubini A."/>
            <person name="Sitrit Y."/>
            <person name="Splivallo R."/>
            <person name="Traeger S."/>
            <person name="Wang M."/>
            <person name="Zifcakova L."/>
            <person name="Wipf D."/>
            <person name="Zambonelli A."/>
            <person name="Paolocci F."/>
            <person name="Nowrousian M."/>
            <person name="Ottonello S."/>
            <person name="Baldrian P."/>
            <person name="Spatafora J.W."/>
            <person name="Henrissat B."/>
            <person name="Nagy L.G."/>
            <person name="Aury J.M."/>
            <person name="Wincker P."/>
            <person name="Grigoriev I.V."/>
            <person name="Bonfante P."/>
            <person name="Martin F.M."/>
        </authorList>
    </citation>
    <scope>NUCLEOTIDE SEQUENCE [LARGE SCALE GENOMIC DNA]</scope>
    <source>
        <strain evidence="1 2">120613-1</strain>
    </source>
</reference>
<keyword evidence="2" id="KW-1185">Reference proteome</keyword>